<name>A0ABY4CG61_9BACT</name>
<evidence type="ECO:0000313" key="3">
    <source>
        <dbReference type="EMBL" id="UOF02786.1"/>
    </source>
</evidence>
<dbReference type="EMBL" id="CP093442">
    <property type="protein sequence ID" value="UOF02786.1"/>
    <property type="molecule type" value="Genomic_DNA"/>
</dbReference>
<feature type="domain" description="Solute-binding protein family 3/N-terminal" evidence="2">
    <location>
        <begin position="31"/>
        <end position="260"/>
    </location>
</feature>
<proteinExistence type="predicted"/>
<evidence type="ECO:0000313" key="4">
    <source>
        <dbReference type="Proteomes" id="UP000830116"/>
    </source>
</evidence>
<dbReference type="Proteomes" id="UP000830116">
    <property type="component" value="Chromosome"/>
</dbReference>
<accession>A0ABY4CG61</accession>
<keyword evidence="1" id="KW-0732">Signal</keyword>
<dbReference type="SMART" id="SM00062">
    <property type="entry name" value="PBPb"/>
    <property type="match status" value="1"/>
</dbReference>
<dbReference type="PANTHER" id="PTHR35936">
    <property type="entry name" value="MEMBRANE-BOUND LYTIC MUREIN TRANSGLYCOSYLASE F"/>
    <property type="match status" value="1"/>
</dbReference>
<sequence>MNVAGRIIFLIIFVFCSFVSAKEIKAHVPEKLLLTTNYWCPYVCDPTSERPGYVIEVLRLIYSKKDIQPEFLVTSWARAMAEVKENRIAVLVAATAKSSQKLIRSRHAIGIQRMGFYTLADSNWLFRGIKSLEHKKVGIINGYSYGEALDMFIEYKNKSLIPISGEKPIEQILKMVESRRLDAVVEETLVLKDTMDKLGFPSTKLRFAGWVDTTNPMLYLAFSPDNPESARYLEIFETGISELRRTGELQRILKKYGTEDWEKIKFKSL</sequence>
<gene>
    <name evidence="3" type="ORF">MNR06_07455</name>
</gene>
<evidence type="ECO:0000259" key="2">
    <source>
        <dbReference type="SMART" id="SM00062"/>
    </source>
</evidence>
<dbReference type="PANTHER" id="PTHR35936:SF25">
    <property type="entry name" value="ABC TRANSPORTER SUBSTRATE-BINDING PROTEIN"/>
    <property type="match status" value="1"/>
</dbReference>
<dbReference type="InterPro" id="IPR001638">
    <property type="entry name" value="Solute-binding_3/MltF_N"/>
</dbReference>
<protein>
    <submittedName>
        <fullName evidence="3">Transporter substrate-binding domain-containing protein</fullName>
    </submittedName>
</protein>
<dbReference type="RefSeq" id="WP_243540595.1">
    <property type="nucleotide sequence ID" value="NZ_CP093442.1"/>
</dbReference>
<organism evidence="3 4">
    <name type="scientific">Bdellovibrio reynosensis</name>
    <dbReference type="NCBI Taxonomy" id="2835041"/>
    <lineage>
        <taxon>Bacteria</taxon>
        <taxon>Pseudomonadati</taxon>
        <taxon>Bdellovibrionota</taxon>
        <taxon>Bdellovibrionia</taxon>
        <taxon>Bdellovibrionales</taxon>
        <taxon>Pseudobdellovibrionaceae</taxon>
        <taxon>Bdellovibrio</taxon>
    </lineage>
</organism>
<dbReference type="Pfam" id="PF00497">
    <property type="entry name" value="SBP_bac_3"/>
    <property type="match status" value="1"/>
</dbReference>
<reference evidence="3" key="1">
    <citation type="submission" date="2022-03" db="EMBL/GenBank/DDBJ databases">
        <title>Genome Identification and Characterization of new species Bdellovibrio reynosense LBG001 sp. nov. from a Mexico soil sample.</title>
        <authorList>
            <person name="Camilli A."/>
            <person name="Ajao Y."/>
            <person name="Guo X."/>
        </authorList>
    </citation>
    <scope>NUCLEOTIDE SEQUENCE</scope>
    <source>
        <strain evidence="3">LBG001</strain>
    </source>
</reference>
<keyword evidence="4" id="KW-1185">Reference proteome</keyword>
<evidence type="ECO:0000256" key="1">
    <source>
        <dbReference type="ARBA" id="ARBA00022729"/>
    </source>
</evidence>
<dbReference type="Gene3D" id="3.40.190.10">
    <property type="entry name" value="Periplasmic binding protein-like II"/>
    <property type="match status" value="2"/>
</dbReference>
<dbReference type="SUPFAM" id="SSF53850">
    <property type="entry name" value="Periplasmic binding protein-like II"/>
    <property type="match status" value="1"/>
</dbReference>